<feature type="domain" description="N-acetyltransferase" evidence="1">
    <location>
        <begin position="5"/>
        <end position="153"/>
    </location>
</feature>
<dbReference type="InterPro" id="IPR025685">
    <property type="entry name" value="YoaP-like_dom"/>
</dbReference>
<evidence type="ECO:0000313" key="2">
    <source>
        <dbReference type="EMBL" id="RVU94919.1"/>
    </source>
</evidence>
<evidence type="ECO:0000313" key="3">
    <source>
        <dbReference type="Proteomes" id="UP000288388"/>
    </source>
</evidence>
<protein>
    <submittedName>
        <fullName evidence="2">GNAT family N-acetyltransferase</fullName>
    </submittedName>
</protein>
<dbReference type="EMBL" id="RYZS01000001">
    <property type="protein sequence ID" value="RVU94919.1"/>
    <property type="molecule type" value="Genomic_DNA"/>
</dbReference>
<dbReference type="Pfam" id="PF00583">
    <property type="entry name" value="Acetyltransf_1"/>
    <property type="match status" value="1"/>
</dbReference>
<dbReference type="SUPFAM" id="SSF55729">
    <property type="entry name" value="Acyl-CoA N-acyltransferases (Nat)"/>
    <property type="match status" value="1"/>
</dbReference>
<dbReference type="InterPro" id="IPR000182">
    <property type="entry name" value="GNAT_dom"/>
</dbReference>
<dbReference type="GO" id="GO:0016747">
    <property type="term" value="F:acyltransferase activity, transferring groups other than amino-acyl groups"/>
    <property type="evidence" value="ECO:0007669"/>
    <property type="project" value="InterPro"/>
</dbReference>
<sequence length="249" mass="28198">MVEYVNVTTENLANEHLCCAISGKKHQEGVDTKRAWIGERLSEGHVFRKLDANGKVFIEYAPLETAWVPVIGENYLYIYCLWVSGSYKGQGHGKNLLNYCIEDARRQNKSGICVISSKKKSPFLSDKKFMEKNGFKAVDEIEGGYQLLALSFDGTAPAFSDTARKQMIDNHELTIYYGRQCPFIPHGLKEVKAYCEEENLSLTLIPVDSVEKAKKLPGIFNNWAVYYQGKFLTVHMLNKNVLKKLLASQ</sequence>
<evidence type="ECO:0000259" key="1">
    <source>
        <dbReference type="PROSITE" id="PS51186"/>
    </source>
</evidence>
<name>A0A437UMS2_ENTAV</name>
<comment type="caution">
    <text evidence="2">The sequence shown here is derived from an EMBL/GenBank/DDBJ whole genome shotgun (WGS) entry which is preliminary data.</text>
</comment>
<dbReference type="AlphaFoldDB" id="A0A437UMS2"/>
<gene>
    <name evidence="2" type="ORF">EK398_08670</name>
</gene>
<dbReference type="InterPro" id="IPR016181">
    <property type="entry name" value="Acyl_CoA_acyltransferase"/>
</dbReference>
<organism evidence="2 3">
    <name type="scientific">Enterococcus avium</name>
    <name type="common">Streptococcus avium</name>
    <dbReference type="NCBI Taxonomy" id="33945"/>
    <lineage>
        <taxon>Bacteria</taxon>
        <taxon>Bacillati</taxon>
        <taxon>Bacillota</taxon>
        <taxon>Bacilli</taxon>
        <taxon>Lactobacillales</taxon>
        <taxon>Enterococcaceae</taxon>
        <taxon>Enterococcus</taxon>
    </lineage>
</organism>
<dbReference type="RefSeq" id="WP_127978839.1">
    <property type="nucleotide sequence ID" value="NZ_JBBJUN010000001.1"/>
</dbReference>
<dbReference type="PROSITE" id="PS51186">
    <property type="entry name" value="GNAT"/>
    <property type="match status" value="1"/>
</dbReference>
<dbReference type="Pfam" id="PF14268">
    <property type="entry name" value="YoaP"/>
    <property type="match status" value="1"/>
</dbReference>
<proteinExistence type="predicted"/>
<accession>A0A437UMS2</accession>
<dbReference type="Proteomes" id="UP000288388">
    <property type="component" value="Unassembled WGS sequence"/>
</dbReference>
<dbReference type="Gene3D" id="3.40.630.30">
    <property type="match status" value="1"/>
</dbReference>
<dbReference type="CDD" id="cd04301">
    <property type="entry name" value="NAT_SF"/>
    <property type="match status" value="1"/>
</dbReference>
<keyword evidence="2" id="KW-0808">Transferase</keyword>
<reference evidence="2 3" key="1">
    <citation type="submission" date="2018-12" db="EMBL/GenBank/DDBJ databases">
        <title>A novel vanA-carrying plasmid in a clinical isolate of Enterococcus avium.</title>
        <authorList>
            <person name="Bernasconi O.J."/>
            <person name="Luzzaro F."/>
            <person name="Endimiani A."/>
        </authorList>
    </citation>
    <scope>NUCLEOTIDE SEQUENCE [LARGE SCALE GENOMIC DNA]</scope>
    <source>
        <strain evidence="2 3">LC0559/18</strain>
    </source>
</reference>